<dbReference type="GeneID" id="5044685"/>
<reference evidence="1 2" key="1">
    <citation type="journal article" date="2006" name="Nature">
        <title>Global trends of whole-genome duplications revealed by the ciliate Paramecium tetraurelia.</title>
        <authorList>
            <consortium name="Genoscope"/>
            <person name="Aury J.-M."/>
            <person name="Jaillon O."/>
            <person name="Duret L."/>
            <person name="Noel B."/>
            <person name="Jubin C."/>
            <person name="Porcel B.M."/>
            <person name="Segurens B."/>
            <person name="Daubin V."/>
            <person name="Anthouard V."/>
            <person name="Aiach N."/>
            <person name="Arnaiz O."/>
            <person name="Billaut A."/>
            <person name="Beisson J."/>
            <person name="Blanc I."/>
            <person name="Bouhouche K."/>
            <person name="Camara F."/>
            <person name="Duharcourt S."/>
            <person name="Guigo R."/>
            <person name="Gogendeau D."/>
            <person name="Katinka M."/>
            <person name="Keller A.-M."/>
            <person name="Kissmehl R."/>
            <person name="Klotz C."/>
            <person name="Koll F."/>
            <person name="Le Moue A."/>
            <person name="Lepere C."/>
            <person name="Malinsky S."/>
            <person name="Nowacki M."/>
            <person name="Nowak J.K."/>
            <person name="Plattner H."/>
            <person name="Poulain J."/>
            <person name="Ruiz F."/>
            <person name="Serrano V."/>
            <person name="Zagulski M."/>
            <person name="Dessen P."/>
            <person name="Betermier M."/>
            <person name="Weissenbach J."/>
            <person name="Scarpelli C."/>
            <person name="Schachter V."/>
            <person name="Sperling L."/>
            <person name="Meyer E."/>
            <person name="Cohen J."/>
            <person name="Wincker P."/>
        </authorList>
    </citation>
    <scope>NUCLEOTIDE SEQUENCE [LARGE SCALE GENOMIC DNA]</scope>
    <source>
        <strain evidence="1 2">Stock d4-2</strain>
    </source>
</reference>
<dbReference type="Proteomes" id="UP000000600">
    <property type="component" value="Unassembled WGS sequence"/>
</dbReference>
<proteinExistence type="predicted"/>
<gene>
    <name evidence="1" type="ORF">GSPATT00024231001</name>
</gene>
<evidence type="ECO:0000313" key="1">
    <source>
        <dbReference type="EMBL" id="CAK91503.1"/>
    </source>
</evidence>
<evidence type="ECO:0008006" key="3">
    <source>
        <dbReference type="Google" id="ProtNLM"/>
    </source>
</evidence>
<sequence length="263" mass="31041">MGCLLQTMKQRNYQVVHGYKDGQQEQNAKNVDSQQIIEQVVHLEVPLIQEDISDLLTDSSLDNQEIQLIDESIRLRKIKLMKIKDPEKFKRRNSLPNPNKIDTEQKKIRRTFSQDQIVNSSISINNLYYQKFLSQYKAYDQPQDEQKHYLPQNIEQTDLEISEENFSQENSFSSMKQLVSLCKYCTKEIQEDEYQLECFHCYHAKCLEELILNKIEEDQSLISCICHQSIKTKLIKQILCINNEVKYLKLLENQITVLNSTLQ</sequence>
<organism evidence="1 2">
    <name type="scientific">Paramecium tetraurelia</name>
    <dbReference type="NCBI Taxonomy" id="5888"/>
    <lineage>
        <taxon>Eukaryota</taxon>
        <taxon>Sar</taxon>
        <taxon>Alveolata</taxon>
        <taxon>Ciliophora</taxon>
        <taxon>Intramacronucleata</taxon>
        <taxon>Oligohymenophorea</taxon>
        <taxon>Peniculida</taxon>
        <taxon>Parameciidae</taxon>
        <taxon>Paramecium</taxon>
    </lineage>
</organism>
<accession>A0E886</accession>
<dbReference type="KEGG" id="ptm:GSPATT00024231001"/>
<dbReference type="OrthoDB" id="6516538at2759"/>
<protein>
    <recommendedName>
        <fullName evidence="3">RING-type domain-containing protein</fullName>
    </recommendedName>
</protein>
<dbReference type="EMBL" id="CT868663">
    <property type="protein sequence ID" value="CAK91503.1"/>
    <property type="molecule type" value="Genomic_DNA"/>
</dbReference>
<dbReference type="RefSeq" id="XP_001458900.1">
    <property type="nucleotide sequence ID" value="XM_001458863.1"/>
</dbReference>
<evidence type="ECO:0000313" key="2">
    <source>
        <dbReference type="Proteomes" id="UP000000600"/>
    </source>
</evidence>
<dbReference type="HOGENOM" id="CLU_1059447_0_0_1"/>
<dbReference type="AlphaFoldDB" id="A0E886"/>
<name>A0E886_PARTE</name>
<dbReference type="InParanoid" id="A0E886"/>
<keyword evidence="2" id="KW-1185">Reference proteome</keyword>
<dbReference type="OMA" id="YQLECFH"/>